<gene>
    <name evidence="2" type="ORF">U0042_26590</name>
</gene>
<feature type="compositionally biased region" description="Low complexity" evidence="1">
    <location>
        <begin position="46"/>
        <end position="60"/>
    </location>
</feature>
<proteinExistence type="predicted"/>
<dbReference type="RefSeq" id="WP_232833407.1">
    <property type="nucleotide sequence ID" value="NZ_CP139965.1"/>
</dbReference>
<accession>A0ABZ0WJP5</accession>
<feature type="region of interest" description="Disordered" evidence="1">
    <location>
        <begin position="1"/>
        <end position="75"/>
    </location>
</feature>
<name>A0ABZ0WJP5_9BURK</name>
<evidence type="ECO:0000313" key="2">
    <source>
        <dbReference type="EMBL" id="WQD77574.1"/>
    </source>
</evidence>
<dbReference type="Proteomes" id="UP001325479">
    <property type="component" value="Chromosome"/>
</dbReference>
<evidence type="ECO:0000256" key="1">
    <source>
        <dbReference type="SAM" id="MobiDB-lite"/>
    </source>
</evidence>
<protein>
    <submittedName>
        <fullName evidence="2">Uncharacterized protein</fullName>
    </submittedName>
</protein>
<keyword evidence="3" id="KW-1185">Reference proteome</keyword>
<feature type="compositionally biased region" description="Polar residues" evidence="1">
    <location>
        <begin position="62"/>
        <end position="75"/>
    </location>
</feature>
<evidence type="ECO:0000313" key="3">
    <source>
        <dbReference type="Proteomes" id="UP001325479"/>
    </source>
</evidence>
<organism evidence="2 3">
    <name type="scientific">Paraburkholderia kururiensis</name>
    <dbReference type="NCBI Taxonomy" id="984307"/>
    <lineage>
        <taxon>Bacteria</taxon>
        <taxon>Pseudomonadati</taxon>
        <taxon>Pseudomonadota</taxon>
        <taxon>Betaproteobacteria</taxon>
        <taxon>Burkholderiales</taxon>
        <taxon>Burkholderiaceae</taxon>
        <taxon>Paraburkholderia</taxon>
    </lineage>
</organism>
<sequence length="75" mass="7518">MTISSIGNPVAMSMQAAQQSARYASTGNEAQEVGPDIDGDADDSGAKAVQAQPQTQPPVVNASGQTIGTTINVTA</sequence>
<feature type="compositionally biased region" description="Low complexity" evidence="1">
    <location>
        <begin position="11"/>
        <end position="21"/>
    </location>
</feature>
<reference evidence="2 3" key="1">
    <citation type="submission" date="2023-12" db="EMBL/GenBank/DDBJ databases">
        <title>Genome sequencing and assembly of bacterial species from a model synthetic community.</title>
        <authorList>
            <person name="Hogle S.L."/>
        </authorList>
    </citation>
    <scope>NUCLEOTIDE SEQUENCE [LARGE SCALE GENOMIC DNA]</scope>
    <source>
        <strain evidence="2 3">HAMBI 2494</strain>
    </source>
</reference>
<dbReference type="EMBL" id="CP139965">
    <property type="protein sequence ID" value="WQD77574.1"/>
    <property type="molecule type" value="Genomic_DNA"/>
</dbReference>